<dbReference type="PANTHER" id="PTHR45672">
    <property type="entry name" value="PROTEIN DISULFIDE-ISOMERASE C17H9.14C-RELATED"/>
    <property type="match status" value="1"/>
</dbReference>
<reference evidence="4" key="1">
    <citation type="journal article" date="2020" name="Nature">
        <title>Giant virus diversity and host interactions through global metagenomics.</title>
        <authorList>
            <person name="Schulz F."/>
            <person name="Roux S."/>
            <person name="Paez-Espino D."/>
            <person name="Jungbluth S."/>
            <person name="Walsh D.A."/>
            <person name="Denef V.J."/>
            <person name="McMahon K.D."/>
            <person name="Konstantinidis K.T."/>
            <person name="Eloe-Fadrosh E.A."/>
            <person name="Kyrpides N.C."/>
            <person name="Woyke T."/>
        </authorList>
    </citation>
    <scope>NUCLEOTIDE SEQUENCE</scope>
    <source>
        <strain evidence="4">GVMAG-M-3300024258-14</strain>
    </source>
</reference>
<protein>
    <recommendedName>
        <fullName evidence="3">Thioredoxin domain-containing protein</fullName>
    </recommendedName>
</protein>
<dbReference type="AlphaFoldDB" id="A0A6C0ILM2"/>
<dbReference type="GO" id="GO:0005783">
    <property type="term" value="C:endoplasmic reticulum"/>
    <property type="evidence" value="ECO:0007669"/>
    <property type="project" value="TreeGrafter"/>
</dbReference>
<dbReference type="PROSITE" id="PS51352">
    <property type="entry name" value="THIOREDOXIN_2"/>
    <property type="match status" value="1"/>
</dbReference>
<evidence type="ECO:0000256" key="2">
    <source>
        <dbReference type="SAM" id="MobiDB-lite"/>
    </source>
</evidence>
<feature type="region of interest" description="Disordered" evidence="2">
    <location>
        <begin position="170"/>
        <end position="230"/>
    </location>
</feature>
<dbReference type="GO" id="GO:0006457">
    <property type="term" value="P:protein folding"/>
    <property type="evidence" value="ECO:0007669"/>
    <property type="project" value="TreeGrafter"/>
</dbReference>
<accession>A0A6C0ILM2</accession>
<feature type="compositionally biased region" description="Basic residues" evidence="2">
    <location>
        <begin position="198"/>
        <end position="218"/>
    </location>
</feature>
<comment type="similarity">
    <text evidence="1">Belongs to the protein disulfide isomerase family.</text>
</comment>
<dbReference type="InterPro" id="IPR013766">
    <property type="entry name" value="Thioredoxin_domain"/>
</dbReference>
<feature type="compositionally biased region" description="Basic residues" evidence="2">
    <location>
        <begin position="170"/>
        <end position="190"/>
    </location>
</feature>
<evidence type="ECO:0000256" key="1">
    <source>
        <dbReference type="ARBA" id="ARBA00006347"/>
    </source>
</evidence>
<dbReference type="InterPro" id="IPR036249">
    <property type="entry name" value="Thioredoxin-like_sf"/>
</dbReference>
<dbReference type="InterPro" id="IPR017937">
    <property type="entry name" value="Thioredoxin_CS"/>
</dbReference>
<dbReference type="InterPro" id="IPR051063">
    <property type="entry name" value="PDI"/>
</dbReference>
<dbReference type="CDD" id="cd02961">
    <property type="entry name" value="PDI_a_family"/>
    <property type="match status" value="1"/>
</dbReference>
<feature type="domain" description="Thioredoxin" evidence="3">
    <location>
        <begin position="1"/>
        <end position="120"/>
    </location>
</feature>
<dbReference type="Gene3D" id="3.40.30.10">
    <property type="entry name" value="Glutaredoxin"/>
    <property type="match status" value="1"/>
</dbReference>
<sequence length="230" mass="27101">MLFLDVNKNKNDNAERLQEMLDNKKNVFVLVYMIGCAPCKNTLPEWNKLNGCQELEQLKNNDDVIVANVEQSMCEKMHHKDLENIMSFPTIKHIQHNNVHDYNDERTTTAFSKWIKSLIKDDGKLRDLNNLVSKKQYKINHGNIDILFKSKPTKKRKVKFQNRFSRTKRYKPKKKVKVKAKSIKKQRKANKTTTTTKQKTKNKRKKTKSSNSKSRRQFQKSLSYSKSLPI</sequence>
<dbReference type="PROSITE" id="PS00194">
    <property type="entry name" value="THIOREDOXIN_1"/>
    <property type="match status" value="1"/>
</dbReference>
<dbReference type="GO" id="GO:0003756">
    <property type="term" value="F:protein disulfide isomerase activity"/>
    <property type="evidence" value="ECO:0007669"/>
    <property type="project" value="TreeGrafter"/>
</dbReference>
<evidence type="ECO:0000313" key="4">
    <source>
        <dbReference type="EMBL" id="QHT94088.1"/>
    </source>
</evidence>
<dbReference type="EMBL" id="MN740214">
    <property type="protein sequence ID" value="QHT94088.1"/>
    <property type="molecule type" value="Genomic_DNA"/>
</dbReference>
<organism evidence="4">
    <name type="scientific">viral metagenome</name>
    <dbReference type="NCBI Taxonomy" id="1070528"/>
    <lineage>
        <taxon>unclassified sequences</taxon>
        <taxon>metagenomes</taxon>
        <taxon>organismal metagenomes</taxon>
    </lineage>
</organism>
<name>A0A6C0ILM2_9ZZZZ</name>
<feature type="compositionally biased region" description="Polar residues" evidence="2">
    <location>
        <begin position="219"/>
        <end position="230"/>
    </location>
</feature>
<proteinExistence type="inferred from homology"/>
<evidence type="ECO:0000259" key="3">
    <source>
        <dbReference type="PROSITE" id="PS51352"/>
    </source>
</evidence>
<dbReference type="SUPFAM" id="SSF52833">
    <property type="entry name" value="Thioredoxin-like"/>
    <property type="match status" value="1"/>
</dbReference>
<dbReference type="Pfam" id="PF00085">
    <property type="entry name" value="Thioredoxin"/>
    <property type="match status" value="1"/>
</dbReference>